<dbReference type="GO" id="GO:0004081">
    <property type="term" value="F:bis(5'-nucleosyl)-tetraphosphatase (asymmetrical) activity"/>
    <property type="evidence" value="ECO:0007669"/>
    <property type="project" value="TreeGrafter"/>
</dbReference>
<organism evidence="3 4">
    <name type="scientific">Nocardioides thalensis</name>
    <dbReference type="NCBI Taxonomy" id="1914755"/>
    <lineage>
        <taxon>Bacteria</taxon>
        <taxon>Bacillati</taxon>
        <taxon>Actinomycetota</taxon>
        <taxon>Actinomycetes</taxon>
        <taxon>Propionibacteriales</taxon>
        <taxon>Nocardioidaceae</taxon>
        <taxon>Nocardioides</taxon>
    </lineage>
</organism>
<evidence type="ECO:0000313" key="3">
    <source>
        <dbReference type="EMBL" id="NYJ02916.1"/>
    </source>
</evidence>
<keyword evidence="4" id="KW-1185">Reference proteome</keyword>
<dbReference type="EC" id="3.6.1.55" evidence="3"/>
<dbReference type="InterPro" id="IPR015797">
    <property type="entry name" value="NUDIX_hydrolase-like_dom_sf"/>
</dbReference>
<evidence type="ECO:0000313" key="4">
    <source>
        <dbReference type="Proteomes" id="UP000530424"/>
    </source>
</evidence>
<protein>
    <submittedName>
        <fullName evidence="3">8-oxo-dGTP diphosphatase</fullName>
        <ecNumber evidence="3">3.6.1.55</ecNumber>
    </submittedName>
</protein>
<dbReference type="Gene3D" id="3.40.50.1240">
    <property type="entry name" value="Phosphoglycerate mutase-like"/>
    <property type="match status" value="1"/>
</dbReference>
<dbReference type="RefSeq" id="WP_179669221.1">
    <property type="nucleotide sequence ID" value="NZ_JACCFP010000001.1"/>
</dbReference>
<dbReference type="Gene3D" id="3.90.79.10">
    <property type="entry name" value="Nucleoside Triphosphate Pyrophosphohydrolase"/>
    <property type="match status" value="1"/>
</dbReference>
<keyword evidence="1 3" id="KW-0378">Hydrolase</keyword>
<dbReference type="Proteomes" id="UP000530424">
    <property type="component" value="Unassembled WGS sequence"/>
</dbReference>
<feature type="domain" description="Nudix hydrolase" evidence="2">
    <location>
        <begin position="8"/>
        <end position="134"/>
    </location>
</feature>
<dbReference type="InterPro" id="IPR000086">
    <property type="entry name" value="NUDIX_hydrolase_dom"/>
</dbReference>
<dbReference type="SMART" id="SM00855">
    <property type="entry name" value="PGAM"/>
    <property type="match status" value="1"/>
</dbReference>
<dbReference type="PANTHER" id="PTHR21340">
    <property type="entry name" value="DIADENOSINE 5,5-P1,P4-TETRAPHOSPHATE PYROPHOSPHOHYDROLASE MUTT"/>
    <property type="match status" value="1"/>
</dbReference>
<comment type="caution">
    <text evidence="3">The sequence shown here is derived from an EMBL/GenBank/DDBJ whole genome shotgun (WGS) entry which is preliminary data.</text>
</comment>
<evidence type="ECO:0000256" key="1">
    <source>
        <dbReference type="ARBA" id="ARBA00022801"/>
    </source>
</evidence>
<dbReference type="SUPFAM" id="SSF55811">
    <property type="entry name" value="Nudix"/>
    <property type="match status" value="1"/>
</dbReference>
<dbReference type="GO" id="GO:0006167">
    <property type="term" value="P:AMP biosynthetic process"/>
    <property type="evidence" value="ECO:0007669"/>
    <property type="project" value="TreeGrafter"/>
</dbReference>
<dbReference type="EMBL" id="JACCFP010000001">
    <property type="protein sequence ID" value="NYJ02916.1"/>
    <property type="molecule type" value="Genomic_DNA"/>
</dbReference>
<dbReference type="Pfam" id="PF00293">
    <property type="entry name" value="NUDIX"/>
    <property type="match status" value="1"/>
</dbReference>
<dbReference type="InterPro" id="IPR029033">
    <property type="entry name" value="His_PPase_superfam"/>
</dbReference>
<dbReference type="PANTHER" id="PTHR21340:SF0">
    <property type="entry name" value="BIS(5'-NUCLEOSYL)-TETRAPHOSPHATASE [ASYMMETRICAL]"/>
    <property type="match status" value="1"/>
</dbReference>
<evidence type="ECO:0000259" key="2">
    <source>
        <dbReference type="PROSITE" id="PS51462"/>
    </source>
</evidence>
<dbReference type="Pfam" id="PF00300">
    <property type="entry name" value="His_Phos_1"/>
    <property type="match status" value="1"/>
</dbReference>
<dbReference type="InterPro" id="IPR013078">
    <property type="entry name" value="His_Pase_superF_clade-1"/>
</dbReference>
<proteinExistence type="predicted"/>
<dbReference type="PROSITE" id="PS00893">
    <property type="entry name" value="NUDIX_BOX"/>
    <property type="match status" value="1"/>
</dbReference>
<dbReference type="AlphaFoldDB" id="A0A853C7C9"/>
<dbReference type="SUPFAM" id="SSF53254">
    <property type="entry name" value="Phosphoglycerate mutase-like"/>
    <property type="match status" value="1"/>
</dbReference>
<dbReference type="GO" id="GO:0006754">
    <property type="term" value="P:ATP biosynthetic process"/>
    <property type="evidence" value="ECO:0007669"/>
    <property type="project" value="TreeGrafter"/>
</dbReference>
<name>A0A853C7C9_9ACTN</name>
<accession>A0A853C7C9</accession>
<dbReference type="CDD" id="cd03673">
    <property type="entry name" value="NUDIX_Ap6A_hydrolase"/>
    <property type="match status" value="1"/>
</dbReference>
<dbReference type="InterPro" id="IPR051325">
    <property type="entry name" value="Nudix_hydrolase_domain"/>
</dbReference>
<dbReference type="GO" id="GO:0035539">
    <property type="term" value="F:8-oxo-7,8-dihydrodeoxyguanosine triphosphate pyrophosphatase activity"/>
    <property type="evidence" value="ECO:0007669"/>
    <property type="project" value="UniProtKB-EC"/>
</dbReference>
<sequence>MAAPESQPDVRAAGVVTFRPGREVLLVHRPKYDDWSFPKGKLERWEHPTAAAVREVAEETGLHVRLGPPLPDQRYPTGRRMKTVHYWTGRTVADDDVSHYRPNDEIDDVRWVPVAEAADLLTYEFDRETLAHAKAVRRKTHALVVLRHAVARSRRTWRGDDRDRPLLRTGEAQADRLVPVLAAYDAAAVVSSASKRCVQTVQPYVETTGYELDTRKRLSEEGATEKAVERIVEDLLSSGEGAVICTHRPVLPLVYDAIGLRAVQREPELAPGEMLVVHARKGVVVAVERHRVGP</sequence>
<gene>
    <name evidence="3" type="ORF">HNR19_003614</name>
</gene>
<reference evidence="3 4" key="1">
    <citation type="submission" date="2020-07" db="EMBL/GenBank/DDBJ databases">
        <title>Sequencing the genomes of 1000 actinobacteria strains.</title>
        <authorList>
            <person name="Klenk H.-P."/>
        </authorList>
    </citation>
    <scope>NUCLEOTIDE SEQUENCE [LARGE SCALE GENOMIC DNA]</scope>
    <source>
        <strain evidence="3 4">DSM 103833</strain>
    </source>
</reference>
<dbReference type="CDD" id="cd07067">
    <property type="entry name" value="HP_PGM_like"/>
    <property type="match status" value="1"/>
</dbReference>
<dbReference type="PROSITE" id="PS51462">
    <property type="entry name" value="NUDIX"/>
    <property type="match status" value="1"/>
</dbReference>
<dbReference type="InterPro" id="IPR020084">
    <property type="entry name" value="NUDIX_hydrolase_CS"/>
</dbReference>